<evidence type="ECO:0000259" key="2">
    <source>
        <dbReference type="Pfam" id="PF00149"/>
    </source>
</evidence>
<dbReference type="InterPro" id="IPR029052">
    <property type="entry name" value="Metallo-depent_PP-like"/>
</dbReference>
<reference evidence="4" key="1">
    <citation type="submission" date="2022-10" db="EMBL/GenBank/DDBJ databases">
        <title>The WGS of Solirubrobacter ginsenosidimutans DSM 21036.</title>
        <authorList>
            <person name="Jiang Z."/>
        </authorList>
    </citation>
    <scope>NUCLEOTIDE SEQUENCE</scope>
    <source>
        <strain evidence="4">DSM 21036</strain>
    </source>
</reference>
<proteinExistence type="predicted"/>
<name>A0A9X3S497_9ACTN</name>
<organism evidence="4 5">
    <name type="scientific">Solirubrobacter ginsenosidimutans</name>
    <dbReference type="NCBI Taxonomy" id="490573"/>
    <lineage>
        <taxon>Bacteria</taxon>
        <taxon>Bacillati</taxon>
        <taxon>Actinomycetota</taxon>
        <taxon>Thermoleophilia</taxon>
        <taxon>Solirubrobacterales</taxon>
        <taxon>Solirubrobacteraceae</taxon>
        <taxon>Solirubrobacter</taxon>
    </lineage>
</organism>
<keyword evidence="1" id="KW-0732">Signal</keyword>
<dbReference type="EMBL" id="JAPDOD010000067">
    <property type="protein sequence ID" value="MDA0166485.1"/>
    <property type="molecule type" value="Genomic_DNA"/>
</dbReference>
<feature type="chain" id="PRO_5040894270" evidence="1">
    <location>
        <begin position="30"/>
        <end position="1241"/>
    </location>
</feature>
<keyword evidence="5" id="KW-1185">Reference proteome</keyword>
<dbReference type="Gene3D" id="3.60.21.10">
    <property type="match status" value="1"/>
</dbReference>
<keyword evidence="4" id="KW-0378">Hydrolase</keyword>
<dbReference type="Pfam" id="PF00149">
    <property type="entry name" value="Metallophos"/>
    <property type="match status" value="1"/>
</dbReference>
<accession>A0A9X3S497</accession>
<sequence length="1241" mass="128788">MLEPRPRTLLRAFIAAAAMALAAPSLAGAADQLNLIDKTEPVGPGITLKHQKFLNSSGWYDEQVLTVDLSNSAVKSDLLTAPHVAQGEALSSMASRAGAAAGVNGDFFDIDSTQASLGGEIQAGQLIKSADASGWAHVGVSKSGLGQLVDLTLQASADLNGTVKPILTLNAANSGGVPAGSIIAYTSAWGSQIRSRSVAGVANVAEVLVQDDKVVEVHTSAGTGAIPDGAYYLVGRDAGADAIKALKPGDPVKLTYGLKDSAAQQMQWAIGTNKPLIQNGVAVPQGDTSVAPRTAIGFKDGGKTMFLLITDGRQTQAALGTTLAQTAQMLLDLGADTGLNLDGGGSTTLVARPLGGTVATLRNTPSDGQERADPTGIGLFVGAGNGKVGSIVVSPEEPRIFPGLHRTLTGVGLDDHQTRVSGATWTRNVQAPADAKDDITATATIDGVTQDTKVHVLHPLRTLELSSNRLSYADATANLAQTLKVVGRDDQGYTAPIELQDMTLDYDHDLIKVEETEAGALKITPLKAGGTTLDVKVADQEEKLPITIGVVQNNVYTFNHADEATRWNTNGTVAANQKIDVDGSGNLRLTYKAERNSGISAKTGFTIAVPGAPLRLHLKFTSTQALQFTYLSWRDAGNVSSGPLGAPVKVGDNDVVFTLPSTTKFPITITSSQVIETNAALQKDGVVVFKSIDADYSATVASPPADPLKPDALFSADGTTNGKDDWSFGTLSDVQFTAANPTLAKVGVAAIERIRKTNPDLIVLNGDITDNGAAEDVALARTTLEQGGCQLIPLQSTIGKDDPPAPTADKTPCYYVPGNHESYRAGAQGDLAPFIAQFGQPYGTFDHNGTRFILLASSYGSLRSTNWAQMPMFQAALDDAKTNPAVKNVMVFAHHPVDDPAETDASQLGDRGEVALVEKMLSDFRTASNKGVSMVGSHAQIADVHRIEGVPYTVLPSSGKDPYGTPDRGGFTGWLDWHVDKDASAGQQWLTADVRAFAQSITLDAPAVLEAGDSAQLDGSIVQPQGVTNGTRVVPLRYPMSVHFSGSDNLAIGTDVAAAKAAGKAAILDPLTRKLTGLHTGDVTVRVTNDSMREYTDEASLAPITTEKTIHVQVTHVGSDAPVGGQVPATLALTVGGVGGGGVTFGAFAPGVTKDYTASTTANVTSTAGDAALTATAATLANGAFKLATPVAITPEKTAWSGPVTNDAFAIAFKQSIAATDPLRTGNYSAAVTFTLATTTP</sequence>
<dbReference type="SUPFAM" id="SSF56300">
    <property type="entry name" value="Metallo-dependent phosphatases"/>
    <property type="match status" value="1"/>
</dbReference>
<dbReference type="Proteomes" id="UP001149140">
    <property type="component" value="Unassembled WGS sequence"/>
</dbReference>
<protein>
    <submittedName>
        <fullName evidence="4">Phosphodiester glycosidase family protein</fullName>
    </submittedName>
</protein>
<gene>
    <name evidence="4" type="ORF">OM076_39850</name>
</gene>
<comment type="caution">
    <text evidence="4">The sequence shown here is derived from an EMBL/GenBank/DDBJ whole genome shotgun (WGS) entry which is preliminary data.</text>
</comment>
<dbReference type="RefSeq" id="WP_270045743.1">
    <property type="nucleotide sequence ID" value="NZ_JAPDOD010000067.1"/>
</dbReference>
<dbReference type="PANTHER" id="PTHR40446:SF2">
    <property type="entry name" value="N-ACETYLGLUCOSAMINE-1-PHOSPHODIESTER ALPHA-N-ACETYLGLUCOSAMINIDASE"/>
    <property type="match status" value="1"/>
</dbReference>
<dbReference type="InterPro" id="IPR004843">
    <property type="entry name" value="Calcineurin-like_PHP"/>
</dbReference>
<dbReference type="InterPro" id="IPR018711">
    <property type="entry name" value="NAGPA"/>
</dbReference>
<evidence type="ECO:0000313" key="5">
    <source>
        <dbReference type="Proteomes" id="UP001149140"/>
    </source>
</evidence>
<evidence type="ECO:0000259" key="3">
    <source>
        <dbReference type="Pfam" id="PF09992"/>
    </source>
</evidence>
<keyword evidence="4" id="KW-0326">Glycosidase</keyword>
<evidence type="ECO:0000313" key="4">
    <source>
        <dbReference type="EMBL" id="MDA0166485.1"/>
    </source>
</evidence>
<dbReference type="Pfam" id="PF09992">
    <property type="entry name" value="NAGPA"/>
    <property type="match status" value="1"/>
</dbReference>
<feature type="signal peptide" evidence="1">
    <location>
        <begin position="1"/>
        <end position="29"/>
    </location>
</feature>
<dbReference type="PANTHER" id="PTHR40446">
    <property type="entry name" value="N-ACETYLGLUCOSAMINE-1-PHOSPHODIESTER ALPHA-N-ACETYLGLUCOSAMINIDASE"/>
    <property type="match status" value="1"/>
</dbReference>
<dbReference type="GO" id="GO:0016798">
    <property type="term" value="F:hydrolase activity, acting on glycosyl bonds"/>
    <property type="evidence" value="ECO:0007669"/>
    <property type="project" value="UniProtKB-KW"/>
</dbReference>
<feature type="domain" description="Calcineurin-like phosphoesterase" evidence="2">
    <location>
        <begin position="750"/>
        <end position="903"/>
    </location>
</feature>
<feature type="domain" description="Phosphodiester glycosidase" evidence="3">
    <location>
        <begin position="205"/>
        <end position="380"/>
    </location>
</feature>
<dbReference type="AlphaFoldDB" id="A0A9X3S497"/>
<evidence type="ECO:0000256" key="1">
    <source>
        <dbReference type="SAM" id="SignalP"/>
    </source>
</evidence>